<evidence type="ECO:0000313" key="5">
    <source>
        <dbReference type="Proteomes" id="UP000621500"/>
    </source>
</evidence>
<comment type="caution">
    <text evidence="4">The sequence shown here is derived from an EMBL/GenBank/DDBJ whole genome shotgun (WGS) entry which is preliminary data.</text>
</comment>
<dbReference type="InterPro" id="IPR009970">
    <property type="entry name" value="HC2"/>
</dbReference>
<dbReference type="EMBL" id="BONX01000075">
    <property type="protein sequence ID" value="GIH01599.1"/>
    <property type="molecule type" value="Genomic_DNA"/>
</dbReference>
<evidence type="ECO:0000256" key="2">
    <source>
        <dbReference type="ARBA" id="ARBA00008424"/>
    </source>
</evidence>
<accession>A0ABQ4F3W3</accession>
<gene>
    <name evidence="4" type="ORF">Pma05_81710</name>
</gene>
<evidence type="ECO:0000256" key="1">
    <source>
        <dbReference type="ARBA" id="ARBA00002344"/>
    </source>
</evidence>
<evidence type="ECO:0000256" key="3">
    <source>
        <dbReference type="SAM" id="MobiDB-lite"/>
    </source>
</evidence>
<proteinExistence type="inferred from homology"/>
<comment type="function">
    <text evidence="1">Might have a role in establishing the nucleoid structure of elementary bodies.</text>
</comment>
<name>A0ABQ4F3W3_9ACTN</name>
<keyword evidence="5" id="KW-1185">Reference proteome</keyword>
<evidence type="ECO:0000313" key="4">
    <source>
        <dbReference type="EMBL" id="GIH01599.1"/>
    </source>
</evidence>
<sequence>MQDAWRAYLELALGLTEASKKRAQTAARKLVGSSGATAAQLQTMAEELVSTGMANREALIRIIRVEIDRTLAALGLASADEVTALADRVARLERELSAARAGAPAGPAGMATAAAAGGGVRPPDAGVPAGTGDLAKKALAKKTVGKKAVAKKAVAEKAVGKKAVAKKAAAPEAVAKQVVAKKTVAKKVVAKKAGAGKAVASKKSAPGKAVAKRAAASGGGAA</sequence>
<feature type="compositionally biased region" description="Low complexity" evidence="3">
    <location>
        <begin position="192"/>
        <end position="216"/>
    </location>
</feature>
<comment type="similarity">
    <text evidence="2">Belongs to the histone H1/H5 family. HCT subfamily.</text>
</comment>
<dbReference type="RefSeq" id="WP_203862840.1">
    <property type="nucleotide sequence ID" value="NZ_BAAAZQ010000045.1"/>
</dbReference>
<organism evidence="4 5">
    <name type="scientific">Plantactinospora mayteni</name>
    <dbReference type="NCBI Taxonomy" id="566021"/>
    <lineage>
        <taxon>Bacteria</taxon>
        <taxon>Bacillati</taxon>
        <taxon>Actinomycetota</taxon>
        <taxon>Actinomycetes</taxon>
        <taxon>Micromonosporales</taxon>
        <taxon>Micromonosporaceae</taxon>
        <taxon>Plantactinospora</taxon>
    </lineage>
</organism>
<dbReference type="Proteomes" id="UP000621500">
    <property type="component" value="Unassembled WGS sequence"/>
</dbReference>
<evidence type="ECO:0008006" key="6">
    <source>
        <dbReference type="Google" id="ProtNLM"/>
    </source>
</evidence>
<reference evidence="4 5" key="1">
    <citation type="submission" date="2021-01" db="EMBL/GenBank/DDBJ databases">
        <title>Whole genome shotgun sequence of Plantactinospora mayteni NBRC 109088.</title>
        <authorList>
            <person name="Komaki H."/>
            <person name="Tamura T."/>
        </authorList>
    </citation>
    <scope>NUCLEOTIDE SEQUENCE [LARGE SCALE GENOMIC DNA]</scope>
    <source>
        <strain evidence="4 5">NBRC 109088</strain>
    </source>
</reference>
<feature type="region of interest" description="Disordered" evidence="3">
    <location>
        <begin position="192"/>
        <end position="222"/>
    </location>
</feature>
<dbReference type="Pfam" id="PF07382">
    <property type="entry name" value="HC2"/>
    <property type="match status" value="1"/>
</dbReference>
<protein>
    <recommendedName>
        <fullName evidence="6">Polyhydroxyalkanoate synthesis regulator phasin</fullName>
    </recommendedName>
</protein>